<name>A0A5B7HGK9_PORTR</name>
<keyword evidence="3" id="KW-1185">Reference proteome</keyword>
<evidence type="ECO:0000313" key="3">
    <source>
        <dbReference type="Proteomes" id="UP000324222"/>
    </source>
</evidence>
<evidence type="ECO:0000313" key="2">
    <source>
        <dbReference type="EMBL" id="MPC70362.1"/>
    </source>
</evidence>
<gene>
    <name evidence="2" type="ORF">E2C01_064607</name>
</gene>
<accession>A0A5B7HGK9</accession>
<dbReference type="Proteomes" id="UP000324222">
    <property type="component" value="Unassembled WGS sequence"/>
</dbReference>
<feature type="region of interest" description="Disordered" evidence="1">
    <location>
        <begin position="16"/>
        <end position="45"/>
    </location>
</feature>
<sequence>MEGRFGEIGRRVDLKGGKGSFHISNTPRLDLPGKETKQKLRERRKCVSTSVFPSVRLQGQRKTAFPQLKERRGAFLLQLPGDTEGERQGARFPEGRLRRSEAFNWRPAGQRGASIFIEQRMTRQDSKVFGVHETH</sequence>
<comment type="caution">
    <text evidence="2">The sequence shown here is derived from an EMBL/GenBank/DDBJ whole genome shotgun (WGS) entry which is preliminary data.</text>
</comment>
<organism evidence="2 3">
    <name type="scientific">Portunus trituberculatus</name>
    <name type="common">Swimming crab</name>
    <name type="synonym">Neptunus trituberculatus</name>
    <dbReference type="NCBI Taxonomy" id="210409"/>
    <lineage>
        <taxon>Eukaryota</taxon>
        <taxon>Metazoa</taxon>
        <taxon>Ecdysozoa</taxon>
        <taxon>Arthropoda</taxon>
        <taxon>Crustacea</taxon>
        <taxon>Multicrustacea</taxon>
        <taxon>Malacostraca</taxon>
        <taxon>Eumalacostraca</taxon>
        <taxon>Eucarida</taxon>
        <taxon>Decapoda</taxon>
        <taxon>Pleocyemata</taxon>
        <taxon>Brachyura</taxon>
        <taxon>Eubrachyura</taxon>
        <taxon>Portunoidea</taxon>
        <taxon>Portunidae</taxon>
        <taxon>Portuninae</taxon>
        <taxon>Portunus</taxon>
    </lineage>
</organism>
<proteinExistence type="predicted"/>
<reference evidence="2 3" key="1">
    <citation type="submission" date="2019-05" db="EMBL/GenBank/DDBJ databases">
        <title>Another draft genome of Portunus trituberculatus and its Hox gene families provides insights of decapod evolution.</title>
        <authorList>
            <person name="Jeong J.-H."/>
            <person name="Song I."/>
            <person name="Kim S."/>
            <person name="Choi T."/>
            <person name="Kim D."/>
            <person name="Ryu S."/>
            <person name="Kim W."/>
        </authorList>
    </citation>
    <scope>NUCLEOTIDE SEQUENCE [LARGE SCALE GENOMIC DNA]</scope>
    <source>
        <tissue evidence="2">Muscle</tissue>
    </source>
</reference>
<dbReference type="EMBL" id="VSRR010030996">
    <property type="protein sequence ID" value="MPC70362.1"/>
    <property type="molecule type" value="Genomic_DNA"/>
</dbReference>
<dbReference type="AlphaFoldDB" id="A0A5B7HGK9"/>
<protein>
    <submittedName>
        <fullName evidence="2">Uncharacterized protein</fullName>
    </submittedName>
</protein>
<evidence type="ECO:0000256" key="1">
    <source>
        <dbReference type="SAM" id="MobiDB-lite"/>
    </source>
</evidence>